<keyword evidence="1" id="KW-1133">Transmembrane helix</keyword>
<comment type="caution">
    <text evidence="2">The sequence shown here is derived from an EMBL/GenBank/DDBJ whole genome shotgun (WGS) entry which is preliminary data.</text>
</comment>
<dbReference type="VEuPathDB" id="FungiDB:RhiirA1_463214"/>
<evidence type="ECO:0000256" key="1">
    <source>
        <dbReference type="SAM" id="Phobius"/>
    </source>
</evidence>
<gene>
    <name evidence="2" type="ORF">RhiirA5_415938</name>
</gene>
<reference evidence="2 3" key="2">
    <citation type="submission" date="2017-09" db="EMBL/GenBank/DDBJ databases">
        <title>Extensive intraspecific genome diversity in a model arbuscular mycorrhizal fungus.</title>
        <authorList>
            <person name="Chen E.C."/>
            <person name="Morin E."/>
            <person name="Beaudet D."/>
            <person name="Noel J."/>
            <person name="Ndikumana S."/>
            <person name="Charron P."/>
            <person name="St-Onge C."/>
            <person name="Giorgi J."/>
            <person name="Grigoriev I.V."/>
            <person name="Roux C."/>
            <person name="Martin F.M."/>
            <person name="Corradi N."/>
        </authorList>
    </citation>
    <scope>NUCLEOTIDE SEQUENCE [LARGE SCALE GENOMIC DNA]</scope>
    <source>
        <strain evidence="2 3">A5</strain>
    </source>
</reference>
<protein>
    <submittedName>
        <fullName evidence="2">Uncharacterized protein</fullName>
    </submittedName>
</protein>
<accession>A0A2N0PQY6</accession>
<organism evidence="2 3">
    <name type="scientific">Rhizophagus irregularis</name>
    <dbReference type="NCBI Taxonomy" id="588596"/>
    <lineage>
        <taxon>Eukaryota</taxon>
        <taxon>Fungi</taxon>
        <taxon>Fungi incertae sedis</taxon>
        <taxon>Mucoromycota</taxon>
        <taxon>Glomeromycotina</taxon>
        <taxon>Glomeromycetes</taxon>
        <taxon>Glomerales</taxon>
        <taxon>Glomeraceae</taxon>
        <taxon>Rhizophagus</taxon>
    </lineage>
</organism>
<dbReference type="AlphaFoldDB" id="A0A2N0PQY6"/>
<feature type="transmembrane region" description="Helical" evidence="1">
    <location>
        <begin position="187"/>
        <end position="211"/>
    </location>
</feature>
<name>A0A2N0PQY6_9GLOM</name>
<evidence type="ECO:0000313" key="2">
    <source>
        <dbReference type="EMBL" id="PKC09216.1"/>
    </source>
</evidence>
<proteinExistence type="predicted"/>
<dbReference type="EMBL" id="LLXJ01000478">
    <property type="protein sequence ID" value="PKC09216.1"/>
    <property type="molecule type" value="Genomic_DNA"/>
</dbReference>
<dbReference type="VEuPathDB" id="FungiDB:FUN_001046"/>
<sequence length="225" mass="26007">MINLIELIVGTCMVIVIWREILEPLLWALLRITATFRRILNYKSEPSDPAIRFCVSPHISPEDFNRLSVKEQEEIIDDFTKDFHRKFQKKFNVIICDIVQNIWFTGLFIIDFFCILGENQEGTLTDEMMFENGKHFEPCEFCSPQDCDCTYEQYQLKMEMMKRMEKEHSNDHLYQVYSKEALADASAMGLITVVVGDTVVLAVYVVVTIVVEVASDVSLLTLALL</sequence>
<dbReference type="Proteomes" id="UP000232722">
    <property type="component" value="Unassembled WGS sequence"/>
</dbReference>
<reference evidence="2 3" key="1">
    <citation type="submission" date="2016-04" db="EMBL/GenBank/DDBJ databases">
        <title>Genome analyses suggest a sexual origin of heterokaryosis in a supposedly ancient asexual fungus.</title>
        <authorList>
            <person name="Ropars J."/>
            <person name="Sedzielewska K."/>
            <person name="Noel J."/>
            <person name="Charron P."/>
            <person name="Farinelli L."/>
            <person name="Marton T."/>
            <person name="Kruger M."/>
            <person name="Pelin A."/>
            <person name="Brachmann A."/>
            <person name="Corradi N."/>
        </authorList>
    </citation>
    <scope>NUCLEOTIDE SEQUENCE [LARGE SCALE GENOMIC DNA]</scope>
    <source>
        <strain evidence="2 3">A5</strain>
    </source>
</reference>
<keyword evidence="1" id="KW-0812">Transmembrane</keyword>
<evidence type="ECO:0000313" key="3">
    <source>
        <dbReference type="Proteomes" id="UP000232722"/>
    </source>
</evidence>
<dbReference type="VEuPathDB" id="FungiDB:RhiirFUN_018498"/>
<keyword evidence="1" id="KW-0472">Membrane</keyword>